<dbReference type="InterPro" id="IPR003856">
    <property type="entry name" value="LPS_length_determ_N"/>
</dbReference>
<keyword evidence="5" id="KW-1003">Cell membrane</keyword>
<accession>A0A2V1ISU0</accession>
<evidence type="ECO:0000256" key="2">
    <source>
        <dbReference type="ARBA" id="ARBA00007316"/>
    </source>
</evidence>
<comment type="similarity">
    <text evidence="2">Belongs to the CpsD/CapB family.</text>
</comment>
<evidence type="ECO:0000256" key="17">
    <source>
        <dbReference type="SAM" id="Phobius"/>
    </source>
</evidence>
<evidence type="ECO:0000256" key="8">
    <source>
        <dbReference type="ARBA" id="ARBA00022692"/>
    </source>
</evidence>
<evidence type="ECO:0000256" key="3">
    <source>
        <dbReference type="ARBA" id="ARBA00008883"/>
    </source>
</evidence>
<evidence type="ECO:0000313" key="21">
    <source>
        <dbReference type="EMBL" id="PWB03447.1"/>
    </source>
</evidence>
<comment type="similarity">
    <text evidence="3">Belongs to the etk/wzc family.</text>
</comment>
<dbReference type="GeneID" id="82525398"/>
<dbReference type="InterPro" id="IPR050445">
    <property type="entry name" value="Bact_polysacc_biosynth/exp"/>
</dbReference>
<feature type="domain" description="Tyrosine-protein kinase G-rich" evidence="20">
    <location>
        <begin position="445"/>
        <end position="516"/>
    </location>
</feature>
<keyword evidence="16" id="KW-0175">Coiled coil</keyword>
<evidence type="ECO:0000256" key="7">
    <source>
        <dbReference type="ARBA" id="ARBA00022679"/>
    </source>
</evidence>
<feature type="transmembrane region" description="Helical" evidence="17">
    <location>
        <begin position="498"/>
        <end position="517"/>
    </location>
</feature>
<dbReference type="SUPFAM" id="SSF52540">
    <property type="entry name" value="P-loop containing nucleoside triphosphate hydrolases"/>
    <property type="match status" value="1"/>
</dbReference>
<keyword evidence="11" id="KW-0067">ATP-binding</keyword>
<dbReference type="GO" id="GO:0005524">
    <property type="term" value="F:ATP binding"/>
    <property type="evidence" value="ECO:0007669"/>
    <property type="project" value="UniProtKB-KW"/>
</dbReference>
<evidence type="ECO:0000259" key="20">
    <source>
        <dbReference type="Pfam" id="PF13807"/>
    </source>
</evidence>
<dbReference type="GO" id="GO:0004715">
    <property type="term" value="F:non-membrane spanning protein tyrosine kinase activity"/>
    <property type="evidence" value="ECO:0007669"/>
    <property type="project" value="UniProtKB-EC"/>
</dbReference>
<evidence type="ECO:0000313" key="22">
    <source>
        <dbReference type="Proteomes" id="UP000244905"/>
    </source>
</evidence>
<dbReference type="PANTHER" id="PTHR32309:SF13">
    <property type="entry name" value="FERRIC ENTEROBACTIN TRANSPORT PROTEIN FEPE"/>
    <property type="match status" value="1"/>
</dbReference>
<keyword evidence="12 17" id="KW-1133">Transmembrane helix</keyword>
<evidence type="ECO:0000256" key="12">
    <source>
        <dbReference type="ARBA" id="ARBA00022989"/>
    </source>
</evidence>
<organism evidence="21 22">
    <name type="scientific">Duncaniella muris</name>
    <dbReference type="NCBI Taxonomy" id="2094150"/>
    <lineage>
        <taxon>Bacteria</taxon>
        <taxon>Pseudomonadati</taxon>
        <taxon>Bacteroidota</taxon>
        <taxon>Bacteroidia</taxon>
        <taxon>Bacteroidales</taxon>
        <taxon>Muribaculaceae</taxon>
        <taxon>Duncaniella</taxon>
    </lineage>
</organism>
<feature type="domain" description="AAA" evidence="19">
    <location>
        <begin position="585"/>
        <end position="722"/>
    </location>
</feature>
<keyword evidence="13 17" id="KW-0472">Membrane</keyword>
<dbReference type="InterPro" id="IPR025669">
    <property type="entry name" value="AAA_dom"/>
</dbReference>
<dbReference type="Pfam" id="PF13614">
    <property type="entry name" value="AAA_31"/>
    <property type="match status" value="1"/>
</dbReference>
<evidence type="ECO:0000256" key="14">
    <source>
        <dbReference type="ARBA" id="ARBA00023137"/>
    </source>
</evidence>
<dbReference type="GO" id="GO:0005886">
    <property type="term" value="C:plasma membrane"/>
    <property type="evidence" value="ECO:0007669"/>
    <property type="project" value="UniProtKB-SubCell"/>
</dbReference>
<evidence type="ECO:0000256" key="16">
    <source>
        <dbReference type="SAM" id="Coils"/>
    </source>
</evidence>
<gene>
    <name evidence="21" type="ORF">C5O23_03405</name>
</gene>
<evidence type="ECO:0000256" key="15">
    <source>
        <dbReference type="ARBA" id="ARBA00051245"/>
    </source>
</evidence>
<dbReference type="RefSeq" id="WP_107031557.1">
    <property type="nucleotide sequence ID" value="NZ_CAOLYA010000019.1"/>
</dbReference>
<evidence type="ECO:0000256" key="9">
    <source>
        <dbReference type="ARBA" id="ARBA00022741"/>
    </source>
</evidence>
<dbReference type="InterPro" id="IPR032807">
    <property type="entry name" value="GNVR"/>
</dbReference>
<dbReference type="Pfam" id="PF02706">
    <property type="entry name" value="Wzz"/>
    <property type="match status" value="1"/>
</dbReference>
<feature type="domain" description="Polysaccharide chain length determinant N-terminal" evidence="18">
    <location>
        <begin position="11"/>
        <end position="109"/>
    </location>
</feature>
<evidence type="ECO:0000256" key="4">
    <source>
        <dbReference type="ARBA" id="ARBA00011903"/>
    </source>
</evidence>
<dbReference type="EC" id="2.7.10.2" evidence="4"/>
<keyword evidence="7" id="KW-0808">Transferase</keyword>
<dbReference type="AlphaFoldDB" id="A0A2V1ISU0"/>
<reference evidence="22" key="1">
    <citation type="submission" date="2018-02" db="EMBL/GenBank/DDBJ databases">
        <authorList>
            <person name="Clavel T."/>
            <person name="Strowig T."/>
        </authorList>
    </citation>
    <scope>NUCLEOTIDE SEQUENCE [LARGE SCALE GENOMIC DNA]</scope>
    <source>
        <strain evidence="22">DSM 103720</strain>
    </source>
</reference>
<dbReference type="Proteomes" id="UP000244905">
    <property type="component" value="Unassembled WGS sequence"/>
</dbReference>
<keyword evidence="10" id="KW-0418">Kinase</keyword>
<protein>
    <recommendedName>
        <fullName evidence="4">non-specific protein-tyrosine kinase</fullName>
        <ecNumber evidence="4">2.7.10.2</ecNumber>
    </recommendedName>
</protein>
<evidence type="ECO:0000256" key="1">
    <source>
        <dbReference type="ARBA" id="ARBA00004429"/>
    </source>
</evidence>
<keyword evidence="9" id="KW-0547">Nucleotide-binding</keyword>
<dbReference type="InterPro" id="IPR005702">
    <property type="entry name" value="Wzc-like_C"/>
</dbReference>
<sequence length="773" mass="85784">MDLTNDNITEKFDFRYYIRLCRRYWYWFVISVVLCGGIGVFYALSTVPVYQVVANILISDEDSSRPSNAMSELASQFSAGNMMGGTNSVDDEINVVRSHSNLRQTVKDLGLNTGYTVTRFRVFDRDVADKTPVVMTCDPAIADTLGCYIGFKVVVNKEHKVSIKAKANDKTVIADVKDKPFPVTLSTPYGDFVFDKTKYLKKGKGVKMTVGFSSYDASAEGLAESVSIYIPSKRANIISFAVHSPHSQYAQRILNTIIDNYNISGINEKRKKDQKTADFVAERLASISKDLNLSEEDIEHYKRSNKLTDVGADASKWMSRSTTLESQIMNAETELHLLEMTRDFINEPGNEWQLIPALNVNAAVPVDAYNGLLLQRMQLQNTARGENAILKKLDEQISALRDNLKKSLHKAYENASVRLHDLRVQAGESKAQLSKFPEYERQFGNIKRQQAIKEELYLYLLKKQEETSIALANSMPRAKIVDEAYALSEPVNLSKKKLVAIALSIGLIIPVVLIFLFDKLKNKFDTIGELERLTPVPVLGEVCKKTDAGSPLVVKSVGGSTSVAELFRLIRSNLQFILGNTGSKVVLLTSTISGEGKSFISINLASSFAVLGKKVLLMGLDIRNPKLAEYLELSLTDGFTSYIANENITLDSIIQHDVLEKNLDIIVAGPIPPNPSELLQSERVDDLFARLRTVYDYIIIDSAPVGMVSDTFSLVRVADATVYVTRANYTTTKEIGFLNKLYAGKRLPKLSVVLNGTKTAAGYGYGYGEKSGK</sequence>
<dbReference type="InterPro" id="IPR027417">
    <property type="entry name" value="P-loop_NTPase"/>
</dbReference>
<dbReference type="Gene3D" id="3.40.50.300">
    <property type="entry name" value="P-loop containing nucleotide triphosphate hydrolases"/>
    <property type="match status" value="1"/>
</dbReference>
<keyword evidence="14" id="KW-0829">Tyrosine-protein kinase</keyword>
<dbReference type="Pfam" id="PF13807">
    <property type="entry name" value="GNVR"/>
    <property type="match status" value="1"/>
</dbReference>
<keyword evidence="22" id="KW-1185">Reference proteome</keyword>
<evidence type="ECO:0000256" key="5">
    <source>
        <dbReference type="ARBA" id="ARBA00022475"/>
    </source>
</evidence>
<proteinExistence type="inferred from homology"/>
<comment type="caution">
    <text evidence="21">The sequence shown here is derived from an EMBL/GenBank/DDBJ whole genome shotgun (WGS) entry which is preliminary data.</text>
</comment>
<dbReference type="NCBIfam" id="TIGR01007">
    <property type="entry name" value="eps_fam"/>
    <property type="match status" value="1"/>
</dbReference>
<evidence type="ECO:0000256" key="10">
    <source>
        <dbReference type="ARBA" id="ARBA00022777"/>
    </source>
</evidence>
<keyword evidence="8 17" id="KW-0812">Transmembrane</keyword>
<feature type="transmembrane region" description="Helical" evidence="17">
    <location>
        <begin position="24"/>
        <end position="44"/>
    </location>
</feature>
<evidence type="ECO:0000259" key="18">
    <source>
        <dbReference type="Pfam" id="PF02706"/>
    </source>
</evidence>
<comment type="catalytic activity">
    <reaction evidence="15">
        <text>L-tyrosyl-[protein] + ATP = O-phospho-L-tyrosyl-[protein] + ADP + H(+)</text>
        <dbReference type="Rhea" id="RHEA:10596"/>
        <dbReference type="Rhea" id="RHEA-COMP:10136"/>
        <dbReference type="Rhea" id="RHEA-COMP:20101"/>
        <dbReference type="ChEBI" id="CHEBI:15378"/>
        <dbReference type="ChEBI" id="CHEBI:30616"/>
        <dbReference type="ChEBI" id="CHEBI:46858"/>
        <dbReference type="ChEBI" id="CHEBI:61978"/>
        <dbReference type="ChEBI" id="CHEBI:456216"/>
        <dbReference type="EC" id="2.7.10.2"/>
    </reaction>
</comment>
<name>A0A2V1ISU0_9BACT</name>
<dbReference type="EMBL" id="PUEC01000005">
    <property type="protein sequence ID" value="PWB03447.1"/>
    <property type="molecule type" value="Genomic_DNA"/>
</dbReference>
<evidence type="ECO:0000256" key="11">
    <source>
        <dbReference type="ARBA" id="ARBA00022840"/>
    </source>
</evidence>
<dbReference type="CDD" id="cd05387">
    <property type="entry name" value="BY-kinase"/>
    <property type="match status" value="1"/>
</dbReference>
<evidence type="ECO:0000256" key="13">
    <source>
        <dbReference type="ARBA" id="ARBA00023136"/>
    </source>
</evidence>
<comment type="subcellular location">
    <subcellularLocation>
        <location evidence="1">Cell inner membrane</location>
        <topology evidence="1">Multi-pass membrane protein</topology>
    </subcellularLocation>
</comment>
<feature type="coiled-coil region" evidence="16">
    <location>
        <begin position="383"/>
        <end position="410"/>
    </location>
</feature>
<keyword evidence="6" id="KW-0997">Cell inner membrane</keyword>
<dbReference type="PANTHER" id="PTHR32309">
    <property type="entry name" value="TYROSINE-PROTEIN KINASE"/>
    <property type="match status" value="1"/>
</dbReference>
<evidence type="ECO:0000256" key="6">
    <source>
        <dbReference type="ARBA" id="ARBA00022519"/>
    </source>
</evidence>
<evidence type="ECO:0000259" key="19">
    <source>
        <dbReference type="Pfam" id="PF13614"/>
    </source>
</evidence>